<dbReference type="EMBL" id="SMRT01000013">
    <property type="protein sequence ID" value="TDF94532.1"/>
    <property type="molecule type" value="Genomic_DNA"/>
</dbReference>
<name>A0A4R5KHJ9_9BACL</name>
<dbReference type="Gene3D" id="3.40.109.10">
    <property type="entry name" value="NADH Oxidase"/>
    <property type="match status" value="1"/>
</dbReference>
<sequence>MVWESYPLMHEPAFREALGIGPGEKVVGSLHVGYPAAIPAAQPRTAADRLLTVIGG</sequence>
<comment type="caution">
    <text evidence="1">The sequence shown here is derived from an EMBL/GenBank/DDBJ whole genome shotgun (WGS) entry which is preliminary data.</text>
</comment>
<dbReference type="SUPFAM" id="SSF55469">
    <property type="entry name" value="FMN-dependent nitroreductase-like"/>
    <property type="match status" value="1"/>
</dbReference>
<protein>
    <recommendedName>
        <fullName evidence="3">Nitroreductase domain-containing protein</fullName>
    </recommendedName>
</protein>
<organism evidence="1 2">
    <name type="scientific">Paenibacillus piri</name>
    <dbReference type="NCBI Taxonomy" id="2547395"/>
    <lineage>
        <taxon>Bacteria</taxon>
        <taxon>Bacillati</taxon>
        <taxon>Bacillota</taxon>
        <taxon>Bacilli</taxon>
        <taxon>Bacillales</taxon>
        <taxon>Paenibacillaceae</taxon>
        <taxon>Paenibacillus</taxon>
    </lineage>
</organism>
<dbReference type="AlphaFoldDB" id="A0A4R5KHJ9"/>
<dbReference type="InterPro" id="IPR000415">
    <property type="entry name" value="Nitroreductase-like"/>
</dbReference>
<keyword evidence="2" id="KW-1185">Reference proteome</keyword>
<gene>
    <name evidence="1" type="ORF">E1757_24090</name>
</gene>
<dbReference type="Proteomes" id="UP000295636">
    <property type="component" value="Unassembled WGS sequence"/>
</dbReference>
<dbReference type="GO" id="GO:0016491">
    <property type="term" value="F:oxidoreductase activity"/>
    <property type="evidence" value="ECO:0007669"/>
    <property type="project" value="InterPro"/>
</dbReference>
<evidence type="ECO:0008006" key="3">
    <source>
        <dbReference type="Google" id="ProtNLM"/>
    </source>
</evidence>
<accession>A0A4R5KHJ9</accession>
<evidence type="ECO:0000313" key="1">
    <source>
        <dbReference type="EMBL" id="TDF94532.1"/>
    </source>
</evidence>
<evidence type="ECO:0000313" key="2">
    <source>
        <dbReference type="Proteomes" id="UP000295636"/>
    </source>
</evidence>
<dbReference type="OrthoDB" id="9804207at2"/>
<reference evidence="1 2" key="1">
    <citation type="submission" date="2019-03" db="EMBL/GenBank/DDBJ databases">
        <title>This is whole genome sequence of Paenibacillus sp MS74 strain.</title>
        <authorList>
            <person name="Trinh H.N."/>
        </authorList>
    </citation>
    <scope>NUCLEOTIDE SEQUENCE [LARGE SCALE GENOMIC DNA]</scope>
    <source>
        <strain evidence="1 2">MS74</strain>
    </source>
</reference>
<proteinExistence type="predicted"/>